<dbReference type="SUPFAM" id="SSF52058">
    <property type="entry name" value="L domain-like"/>
    <property type="match status" value="1"/>
</dbReference>
<dbReference type="InterPro" id="IPR032675">
    <property type="entry name" value="LRR_dom_sf"/>
</dbReference>
<evidence type="ECO:0000256" key="2">
    <source>
        <dbReference type="ARBA" id="ARBA00022729"/>
    </source>
</evidence>
<dbReference type="Proteomes" id="UP000440578">
    <property type="component" value="Unassembled WGS sequence"/>
</dbReference>
<dbReference type="EMBL" id="VIIS01000945">
    <property type="protein sequence ID" value="KAF0303439.1"/>
    <property type="molecule type" value="Genomic_DNA"/>
</dbReference>
<evidence type="ECO:0000313" key="5">
    <source>
        <dbReference type="EMBL" id="KAF0303439.1"/>
    </source>
</evidence>
<keyword evidence="3" id="KW-0677">Repeat</keyword>
<dbReference type="PANTHER" id="PTHR45842">
    <property type="entry name" value="SYNAPTIC ADHESION-LIKE MOLECULE SALM"/>
    <property type="match status" value="1"/>
</dbReference>
<evidence type="ECO:0000256" key="3">
    <source>
        <dbReference type="ARBA" id="ARBA00022737"/>
    </source>
</evidence>
<dbReference type="PANTHER" id="PTHR45842:SF12">
    <property type="entry name" value="KEKKON 5, ISOFORM A"/>
    <property type="match status" value="1"/>
</dbReference>
<comment type="caution">
    <text evidence="5">The sequence shown here is derived from an EMBL/GenBank/DDBJ whole genome shotgun (WGS) entry which is preliminary data.</text>
</comment>
<keyword evidence="2" id="KW-0732">Signal</keyword>
<keyword evidence="6" id="KW-1185">Reference proteome</keyword>
<name>A0A6A4WE29_AMPAM</name>
<evidence type="ECO:0000256" key="1">
    <source>
        <dbReference type="ARBA" id="ARBA00022614"/>
    </source>
</evidence>
<evidence type="ECO:0000313" key="6">
    <source>
        <dbReference type="Proteomes" id="UP000440578"/>
    </source>
</evidence>
<dbReference type="InterPro" id="IPR001611">
    <property type="entry name" value="Leu-rich_rpt"/>
</dbReference>
<dbReference type="PROSITE" id="PS51450">
    <property type="entry name" value="LRR"/>
    <property type="match status" value="1"/>
</dbReference>
<keyword evidence="4" id="KW-0325">Glycoprotein</keyword>
<dbReference type="InterPro" id="IPR050467">
    <property type="entry name" value="LRFN"/>
</dbReference>
<proteinExistence type="predicted"/>
<organism evidence="5 6">
    <name type="scientific">Amphibalanus amphitrite</name>
    <name type="common">Striped barnacle</name>
    <name type="synonym">Balanus amphitrite</name>
    <dbReference type="NCBI Taxonomy" id="1232801"/>
    <lineage>
        <taxon>Eukaryota</taxon>
        <taxon>Metazoa</taxon>
        <taxon>Ecdysozoa</taxon>
        <taxon>Arthropoda</taxon>
        <taxon>Crustacea</taxon>
        <taxon>Multicrustacea</taxon>
        <taxon>Cirripedia</taxon>
        <taxon>Thoracica</taxon>
        <taxon>Thoracicalcarea</taxon>
        <taxon>Balanomorpha</taxon>
        <taxon>Balanoidea</taxon>
        <taxon>Balanidae</taxon>
        <taxon>Amphibalaninae</taxon>
        <taxon>Amphibalanus</taxon>
    </lineage>
</organism>
<dbReference type="SMART" id="SM00369">
    <property type="entry name" value="LRR_TYP"/>
    <property type="match status" value="3"/>
</dbReference>
<dbReference type="Pfam" id="PF13855">
    <property type="entry name" value="LRR_8"/>
    <property type="match status" value="1"/>
</dbReference>
<gene>
    <name evidence="5" type="primary">GP1BA</name>
    <name evidence="5" type="ORF">FJT64_024585</name>
</gene>
<protein>
    <submittedName>
        <fullName evidence="5">Platelet glycoprotein Ib alpha chain</fullName>
    </submittedName>
</protein>
<sequence>MHRLEDNTIASIADSLVFYQSLQELDLSGNNLTTLGEQQLSLQQQLHQLQLADNQLSELRRGALEGLGRLERLDLSANCSGLSQEDFECSTSVVTVLETLQNMTSLLQRVETFNVSGNPLGV</sequence>
<dbReference type="InterPro" id="IPR003591">
    <property type="entry name" value="Leu-rich_rpt_typical-subtyp"/>
</dbReference>
<accession>A0A6A4WE29</accession>
<dbReference type="AlphaFoldDB" id="A0A6A4WE29"/>
<keyword evidence="1" id="KW-0433">Leucine-rich repeat</keyword>
<reference evidence="5 6" key="1">
    <citation type="submission" date="2019-07" db="EMBL/GenBank/DDBJ databases">
        <title>Draft genome assembly of a fouling barnacle, Amphibalanus amphitrite (Darwin, 1854): The first reference genome for Thecostraca.</title>
        <authorList>
            <person name="Kim W."/>
        </authorList>
    </citation>
    <scope>NUCLEOTIDE SEQUENCE [LARGE SCALE GENOMIC DNA]</scope>
    <source>
        <strain evidence="5">SNU_AA5</strain>
        <tissue evidence="5">Soma without cirri and trophi</tissue>
    </source>
</reference>
<dbReference type="Pfam" id="PF00560">
    <property type="entry name" value="LRR_1"/>
    <property type="match status" value="1"/>
</dbReference>
<dbReference type="Gene3D" id="3.80.10.10">
    <property type="entry name" value="Ribonuclease Inhibitor"/>
    <property type="match status" value="1"/>
</dbReference>
<evidence type="ECO:0000256" key="4">
    <source>
        <dbReference type="ARBA" id="ARBA00023180"/>
    </source>
</evidence>